<feature type="compositionally biased region" description="Low complexity" evidence="1">
    <location>
        <begin position="642"/>
        <end position="653"/>
    </location>
</feature>
<evidence type="ECO:0000313" key="4">
    <source>
        <dbReference type="Proteomes" id="UP000651452"/>
    </source>
</evidence>
<proteinExistence type="predicted"/>
<dbReference type="AlphaFoldDB" id="A0A8H7IXY9"/>
<feature type="compositionally biased region" description="Polar residues" evidence="1">
    <location>
        <begin position="212"/>
        <end position="222"/>
    </location>
</feature>
<feature type="compositionally biased region" description="Basic and acidic residues" evidence="1">
    <location>
        <begin position="151"/>
        <end position="166"/>
    </location>
</feature>
<keyword evidence="2" id="KW-0812">Transmembrane</keyword>
<keyword evidence="2" id="KW-0472">Membrane</keyword>
<feature type="transmembrane region" description="Helical" evidence="2">
    <location>
        <begin position="50"/>
        <end position="73"/>
    </location>
</feature>
<feature type="region of interest" description="Disordered" evidence="1">
    <location>
        <begin position="301"/>
        <end position="389"/>
    </location>
</feature>
<keyword evidence="4" id="KW-1185">Reference proteome</keyword>
<dbReference type="PANTHER" id="PTHR42088">
    <property type="entry name" value="YALI0F10131P"/>
    <property type="match status" value="1"/>
</dbReference>
<feature type="region of interest" description="Disordered" evidence="1">
    <location>
        <begin position="626"/>
        <end position="653"/>
    </location>
</feature>
<sequence length="695" mass="75445">MQHRQMQMQMQRHRFASRTMMDEATKVLVARASSTCTNDSDPGCTKPTQVPMLAIALAIVVPVVGITIVLFFLHRRNQKKLAEEDKDKYRSMDFGLEHKAGAGGRVGTKKGPEMSIADVDKEMKGTHDRGLSLEHGSPYILPVGLHGSRESFHSLSRSNHDPHDPYRPVTFMTDSASVRSSSRAYGKDNGSLYTSSSGGTRGRNNDGLGLLQNAQRMSTSNPVRGESLSPDSTRSPVQFPDPNALPLSPLNPRANDQPAFPAQPPRVASPEARSPGGSEIKQQYAAFKPTADVPKIMIPDADVKSKSVNKSPVEQAASSSPRIQSQQAVVSHGPSNSILSTSSYGDAFQITPPSPRQTQPTIQEVPTPVAPAPLRPQPSNPGLNVDEFGQNTNRLSMSLRPMPPMHDDPEENPEDRANRIRSFYKEYFDDSKPEPVGGHQYTDYHEDYSSEYLDGAVFDPQARGFVVAQPNAPFAEPITRRAMTPPPRAPPRFRSNTGGGRSPHMSNGSLSSPQYPPRNMSSMSGRLAAPAPRKPLPPPSALSSLPTPGKLTENSMVFDAADFAPPISYRDRQNGMRPDSPLGAPRPFSPAVRPHTPLASAYDDLAVMPSPHLLRKSGTFTALDFAPPPKFREPGSSRASDAGSIRSNRSGISNNAQFAIRSGANRVSRIPKGVVTTKDDLLDQLRPQMSLVTKA</sequence>
<evidence type="ECO:0000256" key="1">
    <source>
        <dbReference type="SAM" id="MobiDB-lite"/>
    </source>
</evidence>
<comment type="caution">
    <text evidence="3">The sequence shown here is derived from an EMBL/GenBank/DDBJ whole genome shotgun (WGS) entry which is preliminary data.</text>
</comment>
<dbReference type="PANTHER" id="PTHR42088:SF1">
    <property type="entry name" value="YALI0F10131P"/>
    <property type="match status" value="1"/>
</dbReference>
<dbReference type="Proteomes" id="UP000651452">
    <property type="component" value="Unassembled WGS sequence"/>
</dbReference>
<dbReference type="EMBL" id="RZGK01000015">
    <property type="protein sequence ID" value="KAF9693601.1"/>
    <property type="molecule type" value="Genomic_DNA"/>
</dbReference>
<reference evidence="3" key="2">
    <citation type="submission" date="2020-09" db="EMBL/GenBank/DDBJ databases">
        <title>Reference genome assembly for Australian Ascochyta lentis isolate Al4.</title>
        <authorList>
            <person name="Lee R.C."/>
            <person name="Farfan-Caceres L.M."/>
            <person name="Debler J.W."/>
            <person name="Williams A.H."/>
            <person name="Henares B.M."/>
        </authorList>
    </citation>
    <scope>NUCLEOTIDE SEQUENCE</scope>
    <source>
        <strain evidence="3">Al4</strain>
    </source>
</reference>
<feature type="region of interest" description="Disordered" evidence="1">
    <location>
        <begin position="472"/>
        <end position="557"/>
    </location>
</feature>
<organism evidence="3 4">
    <name type="scientific">Ascochyta lentis</name>
    <dbReference type="NCBI Taxonomy" id="205686"/>
    <lineage>
        <taxon>Eukaryota</taxon>
        <taxon>Fungi</taxon>
        <taxon>Dikarya</taxon>
        <taxon>Ascomycota</taxon>
        <taxon>Pezizomycotina</taxon>
        <taxon>Dothideomycetes</taxon>
        <taxon>Pleosporomycetidae</taxon>
        <taxon>Pleosporales</taxon>
        <taxon>Pleosporineae</taxon>
        <taxon>Didymellaceae</taxon>
        <taxon>Ascochyta</taxon>
    </lineage>
</organism>
<gene>
    <name evidence="3" type="ORF">EKO04_008132</name>
</gene>
<keyword evidence="2" id="KW-1133">Transmembrane helix</keyword>
<feature type="compositionally biased region" description="Polar residues" evidence="1">
    <location>
        <begin position="504"/>
        <end position="524"/>
    </location>
</feature>
<name>A0A8H7IXY9_9PLEO</name>
<dbReference type="OrthoDB" id="5417135at2759"/>
<accession>A0A8H7IXY9</accession>
<protein>
    <submittedName>
        <fullName evidence="3">Uncharacterized protein</fullName>
    </submittedName>
</protein>
<feature type="compositionally biased region" description="Pro residues" evidence="1">
    <location>
        <begin position="368"/>
        <end position="379"/>
    </location>
</feature>
<feature type="compositionally biased region" description="Polar residues" evidence="1">
    <location>
        <begin position="172"/>
        <end position="183"/>
    </location>
</feature>
<feature type="region of interest" description="Disordered" evidence="1">
    <location>
        <begin position="151"/>
        <end position="278"/>
    </location>
</feature>
<evidence type="ECO:0000313" key="3">
    <source>
        <dbReference type="EMBL" id="KAF9693601.1"/>
    </source>
</evidence>
<evidence type="ECO:0000256" key="2">
    <source>
        <dbReference type="SAM" id="Phobius"/>
    </source>
</evidence>
<feature type="compositionally biased region" description="Polar residues" evidence="1">
    <location>
        <begin position="306"/>
        <end position="344"/>
    </location>
</feature>
<reference evidence="3" key="1">
    <citation type="submission" date="2018-12" db="EMBL/GenBank/DDBJ databases">
        <authorList>
            <person name="Syme R.A."/>
            <person name="Farfan-Caceres L."/>
            <person name="Lichtenzveig J."/>
        </authorList>
    </citation>
    <scope>NUCLEOTIDE SEQUENCE</scope>
    <source>
        <strain evidence="3">Al4</strain>
    </source>
</reference>